<name>E2AJ19_CAMFO</name>
<dbReference type="InParanoid" id="E2AJ19"/>
<keyword evidence="2" id="KW-1185">Reference proteome</keyword>
<proteinExistence type="predicted"/>
<reference evidence="1 2" key="1">
    <citation type="journal article" date="2010" name="Science">
        <title>Genomic comparison of the ants Camponotus floridanus and Harpegnathos saltator.</title>
        <authorList>
            <person name="Bonasio R."/>
            <person name="Zhang G."/>
            <person name="Ye C."/>
            <person name="Mutti N.S."/>
            <person name="Fang X."/>
            <person name="Qin N."/>
            <person name="Donahue G."/>
            <person name="Yang P."/>
            <person name="Li Q."/>
            <person name="Li C."/>
            <person name="Zhang P."/>
            <person name="Huang Z."/>
            <person name="Berger S.L."/>
            <person name="Reinberg D."/>
            <person name="Wang J."/>
            <person name="Liebig J."/>
        </authorList>
    </citation>
    <scope>NUCLEOTIDE SEQUENCE [LARGE SCALE GENOMIC DNA]</scope>
    <source>
        <strain evidence="2">C129</strain>
    </source>
</reference>
<organism evidence="2">
    <name type="scientific">Camponotus floridanus</name>
    <name type="common">Florida carpenter ant</name>
    <dbReference type="NCBI Taxonomy" id="104421"/>
    <lineage>
        <taxon>Eukaryota</taxon>
        <taxon>Metazoa</taxon>
        <taxon>Ecdysozoa</taxon>
        <taxon>Arthropoda</taxon>
        <taxon>Hexapoda</taxon>
        <taxon>Insecta</taxon>
        <taxon>Pterygota</taxon>
        <taxon>Neoptera</taxon>
        <taxon>Endopterygota</taxon>
        <taxon>Hymenoptera</taxon>
        <taxon>Apocrita</taxon>
        <taxon>Aculeata</taxon>
        <taxon>Formicoidea</taxon>
        <taxon>Formicidae</taxon>
        <taxon>Formicinae</taxon>
        <taxon>Camponotus</taxon>
    </lineage>
</organism>
<evidence type="ECO:0000313" key="2">
    <source>
        <dbReference type="Proteomes" id="UP000000311"/>
    </source>
</evidence>
<dbReference type="Proteomes" id="UP000000311">
    <property type="component" value="Unassembled WGS sequence"/>
</dbReference>
<evidence type="ECO:0000313" key="1">
    <source>
        <dbReference type="EMBL" id="EFN66608.1"/>
    </source>
</evidence>
<accession>E2AJ19</accession>
<dbReference type="AlphaFoldDB" id="E2AJ19"/>
<protein>
    <submittedName>
        <fullName evidence="1">Uncharacterized protein</fullName>
    </submittedName>
</protein>
<sequence length="139" mass="15639">MISEVTQSAVQCCLFGIRQGNLISYVKEEDIVPTERKIEKNDAYAQSLKDVKGATKRSRMVDRHVADSNESWLNYQGGTCRTAVSMMVHVPSRTSDLNFWSPPARLPYPQSFRSTSSSPSSLPNHGYAKDFERPNYFAA</sequence>
<gene>
    <name evidence="1" type="ORF">EAG_15606</name>
</gene>
<dbReference type="EMBL" id="GL439921">
    <property type="protein sequence ID" value="EFN66608.1"/>
    <property type="molecule type" value="Genomic_DNA"/>
</dbReference>